<keyword evidence="2" id="KW-1185">Reference proteome</keyword>
<comment type="caution">
    <text evidence="1">The sequence shown here is derived from an EMBL/GenBank/DDBJ whole genome shotgun (WGS) entry which is preliminary data.</text>
</comment>
<protein>
    <recommendedName>
        <fullName evidence="3">Transcriptional regulator</fullName>
    </recommendedName>
</protein>
<sequence length="87" mass="10263">MLDKLICNYINAEWIDEKKSNLSQSKEYGIHPHVLTKIRENDGYRIPMSTLAIICFYRKIAISDFFKLIEEKYGTKINDDFISNTKK</sequence>
<gene>
    <name evidence="1" type="ORF">B0A66_09755</name>
</gene>
<proteinExistence type="predicted"/>
<dbReference type="AlphaFoldDB" id="A0A226HE67"/>
<reference evidence="1 2" key="1">
    <citation type="submission" date="2016-11" db="EMBL/GenBank/DDBJ databases">
        <title>Whole genomes of Flavobacteriaceae.</title>
        <authorList>
            <person name="Stine C."/>
            <person name="Li C."/>
            <person name="Tadesse D."/>
        </authorList>
    </citation>
    <scope>NUCLEOTIDE SEQUENCE [LARGE SCALE GENOMIC DNA]</scope>
    <source>
        <strain evidence="1 2">DSM 18292</strain>
    </source>
</reference>
<dbReference type="Proteomes" id="UP000198345">
    <property type="component" value="Unassembled WGS sequence"/>
</dbReference>
<evidence type="ECO:0000313" key="1">
    <source>
        <dbReference type="EMBL" id="OXA92563.1"/>
    </source>
</evidence>
<name>A0A226HE67_9FLAO</name>
<evidence type="ECO:0000313" key="2">
    <source>
        <dbReference type="Proteomes" id="UP000198345"/>
    </source>
</evidence>
<accession>A0A226HE67</accession>
<organism evidence="1 2">
    <name type="scientific">Flavobacterium hercynium</name>
    <dbReference type="NCBI Taxonomy" id="387094"/>
    <lineage>
        <taxon>Bacteria</taxon>
        <taxon>Pseudomonadati</taxon>
        <taxon>Bacteroidota</taxon>
        <taxon>Flavobacteriia</taxon>
        <taxon>Flavobacteriales</taxon>
        <taxon>Flavobacteriaceae</taxon>
        <taxon>Flavobacterium</taxon>
    </lineage>
</organism>
<dbReference type="EMBL" id="MUGW01000018">
    <property type="protein sequence ID" value="OXA92563.1"/>
    <property type="molecule type" value="Genomic_DNA"/>
</dbReference>
<evidence type="ECO:0008006" key="3">
    <source>
        <dbReference type="Google" id="ProtNLM"/>
    </source>
</evidence>